<dbReference type="Gene3D" id="1.10.10.60">
    <property type="entry name" value="Homeodomain-like"/>
    <property type="match status" value="2"/>
</dbReference>
<sequence>MNTPQLKEDRIHGSPQFPVSVYEITCEPGQQLLELHWHDELEFLMITEGRAVMRVNLSEYELGAGEAVFVNGGELHSGTVADASRCSFRAVVFHADLLSHGPIDPVQERYVRPLLRRQHVVPVRLTGDSEEERSILQLLDQVFEINHNAAPVYEMMTRGLLQLMVAKLIAMGERRRQQSVSPAEELKLERLKLVIEYIQEHYSRPIRLSELAALVRVNASYLCRFFKEMTTFSPLDYLNQVRVQKAAGLLKEGRSTVMSVALEVGFHSQSYFITVFKRYFGVTPSEYRKREGR</sequence>
<evidence type="ECO:0000313" key="6">
    <source>
        <dbReference type="EMBL" id="MFC0216719.1"/>
    </source>
</evidence>
<keyword evidence="3" id="KW-0010">Activator</keyword>
<dbReference type="InterPro" id="IPR014710">
    <property type="entry name" value="RmlC-like_jellyroll"/>
</dbReference>
<proteinExistence type="predicted"/>
<dbReference type="InterPro" id="IPR018060">
    <property type="entry name" value="HTH_AraC"/>
</dbReference>
<accession>A0ABV6DVP8</accession>
<dbReference type="Pfam" id="PF02311">
    <property type="entry name" value="AraC_binding"/>
    <property type="match status" value="1"/>
</dbReference>
<dbReference type="EMBL" id="JBHLWN010000125">
    <property type="protein sequence ID" value="MFC0216719.1"/>
    <property type="molecule type" value="Genomic_DNA"/>
</dbReference>
<evidence type="ECO:0000256" key="3">
    <source>
        <dbReference type="ARBA" id="ARBA00023159"/>
    </source>
</evidence>
<organism evidence="6 7">
    <name type="scientific">Paenibacillus chartarius</name>
    <dbReference type="NCBI Taxonomy" id="747481"/>
    <lineage>
        <taxon>Bacteria</taxon>
        <taxon>Bacillati</taxon>
        <taxon>Bacillota</taxon>
        <taxon>Bacilli</taxon>
        <taxon>Bacillales</taxon>
        <taxon>Paenibacillaceae</taxon>
        <taxon>Paenibacillus</taxon>
    </lineage>
</organism>
<dbReference type="PROSITE" id="PS01124">
    <property type="entry name" value="HTH_ARAC_FAMILY_2"/>
    <property type="match status" value="1"/>
</dbReference>
<dbReference type="CDD" id="cd02208">
    <property type="entry name" value="cupin_RmlC-like"/>
    <property type="match status" value="1"/>
</dbReference>
<dbReference type="Pfam" id="PF12833">
    <property type="entry name" value="HTH_18"/>
    <property type="match status" value="1"/>
</dbReference>
<keyword evidence="2" id="KW-0238">DNA-binding</keyword>
<evidence type="ECO:0000313" key="7">
    <source>
        <dbReference type="Proteomes" id="UP001589776"/>
    </source>
</evidence>
<dbReference type="SUPFAM" id="SSF51215">
    <property type="entry name" value="Regulatory protein AraC"/>
    <property type="match status" value="1"/>
</dbReference>
<feature type="domain" description="HTH araC/xylS-type" evidence="5">
    <location>
        <begin position="192"/>
        <end position="290"/>
    </location>
</feature>
<keyword evidence="7" id="KW-1185">Reference proteome</keyword>
<dbReference type="RefSeq" id="WP_377475185.1">
    <property type="nucleotide sequence ID" value="NZ_JBHLWN010000125.1"/>
</dbReference>
<evidence type="ECO:0000259" key="5">
    <source>
        <dbReference type="PROSITE" id="PS01124"/>
    </source>
</evidence>
<dbReference type="Proteomes" id="UP001589776">
    <property type="component" value="Unassembled WGS sequence"/>
</dbReference>
<evidence type="ECO:0000256" key="4">
    <source>
        <dbReference type="ARBA" id="ARBA00023163"/>
    </source>
</evidence>
<dbReference type="InterPro" id="IPR050204">
    <property type="entry name" value="AraC_XylS_family_regulators"/>
</dbReference>
<keyword evidence="4" id="KW-0804">Transcription</keyword>
<dbReference type="PRINTS" id="PR00032">
    <property type="entry name" value="HTHARAC"/>
</dbReference>
<dbReference type="PROSITE" id="PS00041">
    <property type="entry name" value="HTH_ARAC_FAMILY_1"/>
    <property type="match status" value="1"/>
</dbReference>
<gene>
    <name evidence="6" type="ORF">ACFFK0_30435</name>
</gene>
<protein>
    <submittedName>
        <fullName evidence="6">Helix-turn-helix domain-containing protein</fullName>
    </submittedName>
</protein>
<reference evidence="6 7" key="1">
    <citation type="submission" date="2024-09" db="EMBL/GenBank/DDBJ databases">
        <authorList>
            <person name="Sun Q."/>
            <person name="Mori K."/>
        </authorList>
    </citation>
    <scope>NUCLEOTIDE SEQUENCE [LARGE SCALE GENOMIC DNA]</scope>
    <source>
        <strain evidence="6 7">CCM 7759</strain>
    </source>
</reference>
<comment type="caution">
    <text evidence="6">The sequence shown here is derived from an EMBL/GenBank/DDBJ whole genome shotgun (WGS) entry which is preliminary data.</text>
</comment>
<dbReference type="InterPro" id="IPR020449">
    <property type="entry name" value="Tscrpt_reg_AraC-type_HTH"/>
</dbReference>
<dbReference type="InterPro" id="IPR009057">
    <property type="entry name" value="Homeodomain-like_sf"/>
</dbReference>
<dbReference type="InterPro" id="IPR037923">
    <property type="entry name" value="HTH-like"/>
</dbReference>
<dbReference type="InterPro" id="IPR018062">
    <property type="entry name" value="HTH_AraC-typ_CS"/>
</dbReference>
<dbReference type="InterPro" id="IPR003313">
    <property type="entry name" value="AraC-bd"/>
</dbReference>
<evidence type="ECO:0000256" key="2">
    <source>
        <dbReference type="ARBA" id="ARBA00023125"/>
    </source>
</evidence>
<dbReference type="Gene3D" id="2.60.120.10">
    <property type="entry name" value="Jelly Rolls"/>
    <property type="match status" value="1"/>
</dbReference>
<keyword evidence="1" id="KW-0805">Transcription regulation</keyword>
<dbReference type="SUPFAM" id="SSF46689">
    <property type="entry name" value="Homeodomain-like"/>
    <property type="match status" value="2"/>
</dbReference>
<dbReference type="SMART" id="SM00342">
    <property type="entry name" value="HTH_ARAC"/>
    <property type="match status" value="1"/>
</dbReference>
<dbReference type="PANTHER" id="PTHR46796">
    <property type="entry name" value="HTH-TYPE TRANSCRIPTIONAL ACTIVATOR RHAS-RELATED"/>
    <property type="match status" value="1"/>
</dbReference>
<name>A0ABV6DVP8_9BACL</name>
<evidence type="ECO:0000256" key="1">
    <source>
        <dbReference type="ARBA" id="ARBA00023015"/>
    </source>
</evidence>